<protein>
    <submittedName>
        <fullName evidence="1">Uncharacterized protein</fullName>
    </submittedName>
</protein>
<proteinExistence type="predicted"/>
<name>A0A4U9CU42_RAOTE</name>
<dbReference type="AlphaFoldDB" id="A0A4U9CU42"/>
<organism evidence="1 2">
    <name type="scientific">Raoultella terrigena</name>
    <name type="common">Klebsiella terrigena</name>
    <dbReference type="NCBI Taxonomy" id="577"/>
    <lineage>
        <taxon>Bacteria</taxon>
        <taxon>Pseudomonadati</taxon>
        <taxon>Pseudomonadota</taxon>
        <taxon>Gammaproteobacteria</taxon>
        <taxon>Enterobacterales</taxon>
        <taxon>Enterobacteriaceae</taxon>
        <taxon>Klebsiella/Raoultella group</taxon>
        <taxon>Raoultella</taxon>
    </lineage>
</organism>
<evidence type="ECO:0000313" key="2">
    <source>
        <dbReference type="Proteomes" id="UP000339249"/>
    </source>
</evidence>
<evidence type="ECO:0000313" key="1">
    <source>
        <dbReference type="EMBL" id="VTN08831.1"/>
    </source>
</evidence>
<accession>A0A4U9CU42</accession>
<gene>
    <name evidence="1" type="ORF">NCTC9185_00711</name>
</gene>
<reference evidence="1 2" key="1">
    <citation type="submission" date="2019-04" db="EMBL/GenBank/DDBJ databases">
        <authorList>
            <consortium name="Pathogen Informatics"/>
        </authorList>
    </citation>
    <scope>NUCLEOTIDE SEQUENCE [LARGE SCALE GENOMIC DNA]</scope>
    <source>
        <strain evidence="1 2">NCTC9185</strain>
    </source>
</reference>
<sequence>MTVLKPGFFITPVNVEVRFPHVFASGAEAKGTETAFSNAHVPRSM</sequence>
<dbReference type="EMBL" id="CABDVU010000001">
    <property type="protein sequence ID" value="VTN08831.1"/>
    <property type="molecule type" value="Genomic_DNA"/>
</dbReference>
<dbReference type="Proteomes" id="UP000339249">
    <property type="component" value="Unassembled WGS sequence"/>
</dbReference>